<evidence type="ECO:0000256" key="1">
    <source>
        <dbReference type="PROSITE-ProRule" id="PRU00110"/>
    </source>
</evidence>
<evidence type="ECO:0000313" key="4">
    <source>
        <dbReference type="Proteomes" id="UP000253919"/>
    </source>
</evidence>
<dbReference type="SUPFAM" id="SSF47226">
    <property type="entry name" value="Histidine-containing phosphotransfer domain, HPT domain"/>
    <property type="match status" value="1"/>
</dbReference>
<keyword evidence="4" id="KW-1185">Reference proteome</keyword>
<dbReference type="OrthoDB" id="982804at2"/>
<dbReference type="AlphaFoldDB" id="A0A369QCF4"/>
<proteinExistence type="predicted"/>
<organism evidence="3 4">
    <name type="scientific">Adhaeribacter pallidiroseus</name>
    <dbReference type="NCBI Taxonomy" id="2072847"/>
    <lineage>
        <taxon>Bacteria</taxon>
        <taxon>Pseudomonadati</taxon>
        <taxon>Bacteroidota</taxon>
        <taxon>Cytophagia</taxon>
        <taxon>Cytophagales</taxon>
        <taxon>Hymenobacteraceae</taxon>
        <taxon>Adhaeribacter</taxon>
    </lineage>
</organism>
<dbReference type="GO" id="GO:0004672">
    <property type="term" value="F:protein kinase activity"/>
    <property type="evidence" value="ECO:0007669"/>
    <property type="project" value="UniProtKB-ARBA"/>
</dbReference>
<dbReference type="PROSITE" id="PS50894">
    <property type="entry name" value="HPT"/>
    <property type="match status" value="1"/>
</dbReference>
<dbReference type="Pfam" id="PF01627">
    <property type="entry name" value="Hpt"/>
    <property type="match status" value="1"/>
</dbReference>
<dbReference type="Proteomes" id="UP000253919">
    <property type="component" value="Unassembled WGS sequence"/>
</dbReference>
<gene>
    <name evidence="3" type="ORF">AHMF7616_00610</name>
</gene>
<dbReference type="EMBL" id="QASA01000001">
    <property type="protein sequence ID" value="RDC62020.1"/>
    <property type="molecule type" value="Genomic_DNA"/>
</dbReference>
<evidence type="ECO:0000313" key="3">
    <source>
        <dbReference type="EMBL" id="RDC62020.1"/>
    </source>
</evidence>
<sequence length="122" mass="13984">MKEITVNLNYLRELAGGDHQFMAEMISLFLKQAPANLSSLILYLQKQDWENLKKLTHKMTSGVALMGINDLQIFLAELQTYPRKPIQPDLLAQKVTELKDIYHKATEELEKELFGLTHKGLS</sequence>
<dbReference type="InterPro" id="IPR036641">
    <property type="entry name" value="HPT_dom_sf"/>
</dbReference>
<feature type="domain" description="HPt" evidence="2">
    <location>
        <begin position="18"/>
        <end position="116"/>
    </location>
</feature>
<dbReference type="Gene3D" id="1.20.120.160">
    <property type="entry name" value="HPT domain"/>
    <property type="match status" value="1"/>
</dbReference>
<reference evidence="3 4" key="1">
    <citation type="submission" date="2018-04" db="EMBL/GenBank/DDBJ databases">
        <title>Adhaeribacter sp. HMF7616 genome sequencing and assembly.</title>
        <authorList>
            <person name="Kang H."/>
            <person name="Kang J."/>
            <person name="Cha I."/>
            <person name="Kim H."/>
            <person name="Joh K."/>
        </authorList>
    </citation>
    <scope>NUCLEOTIDE SEQUENCE [LARGE SCALE GENOMIC DNA]</scope>
    <source>
        <strain evidence="3 4">HMF7616</strain>
    </source>
</reference>
<dbReference type="InterPro" id="IPR008207">
    <property type="entry name" value="Sig_transdc_His_kin_Hpt_dom"/>
</dbReference>
<feature type="modified residue" description="Phosphohistidine" evidence="1">
    <location>
        <position position="57"/>
    </location>
</feature>
<keyword evidence="1" id="KW-0597">Phosphoprotein</keyword>
<protein>
    <recommendedName>
        <fullName evidence="2">HPt domain-containing protein</fullName>
    </recommendedName>
</protein>
<comment type="caution">
    <text evidence="3">The sequence shown here is derived from an EMBL/GenBank/DDBJ whole genome shotgun (WGS) entry which is preliminary data.</text>
</comment>
<evidence type="ECO:0000259" key="2">
    <source>
        <dbReference type="PROSITE" id="PS50894"/>
    </source>
</evidence>
<dbReference type="GO" id="GO:0000160">
    <property type="term" value="P:phosphorelay signal transduction system"/>
    <property type="evidence" value="ECO:0007669"/>
    <property type="project" value="InterPro"/>
</dbReference>
<accession>A0A369QCF4</accession>
<dbReference type="RefSeq" id="WP_115371523.1">
    <property type="nucleotide sequence ID" value="NZ_QASA01000001.1"/>
</dbReference>
<name>A0A369QCF4_9BACT</name>